<reference evidence="3 4" key="1">
    <citation type="submission" date="2019-03" db="EMBL/GenBank/DDBJ databases">
        <title>Genomic Encyclopedia of Type Strains, Phase III (KMG-III): the genomes of soil and plant-associated and newly described type strains.</title>
        <authorList>
            <person name="Whitman W."/>
        </authorList>
    </citation>
    <scope>NUCLEOTIDE SEQUENCE [LARGE SCALE GENOMIC DNA]</scope>
    <source>
        <strain evidence="3 4">CECT 8283</strain>
    </source>
</reference>
<dbReference type="EMBL" id="SNYH01000007">
    <property type="protein sequence ID" value="TDQ21950.1"/>
    <property type="molecule type" value="Genomic_DNA"/>
</dbReference>
<evidence type="ECO:0000256" key="1">
    <source>
        <dbReference type="SAM" id="Phobius"/>
    </source>
</evidence>
<dbReference type="OrthoDB" id="5421551at2"/>
<name>A0A4V3D2Q1_9FLAO</name>
<dbReference type="InterPro" id="IPR018649">
    <property type="entry name" value="SHOCT"/>
</dbReference>
<evidence type="ECO:0000259" key="2">
    <source>
        <dbReference type="Pfam" id="PF09851"/>
    </source>
</evidence>
<gene>
    <name evidence="3" type="ORF">DFQ07_3047</name>
</gene>
<protein>
    <submittedName>
        <fullName evidence="3">Putative membrane protein</fullName>
    </submittedName>
</protein>
<feature type="domain" description="SHOCT" evidence="2">
    <location>
        <begin position="42"/>
        <end position="67"/>
    </location>
</feature>
<feature type="transmembrane region" description="Helical" evidence="1">
    <location>
        <begin position="12"/>
        <end position="32"/>
    </location>
</feature>
<proteinExistence type="predicted"/>
<organism evidence="3 4">
    <name type="scientific">Tenacibaculum caenipelagi</name>
    <dbReference type="NCBI Taxonomy" id="1325435"/>
    <lineage>
        <taxon>Bacteria</taxon>
        <taxon>Pseudomonadati</taxon>
        <taxon>Bacteroidota</taxon>
        <taxon>Flavobacteriia</taxon>
        <taxon>Flavobacteriales</taxon>
        <taxon>Flavobacteriaceae</taxon>
        <taxon>Tenacibaculum</taxon>
    </lineage>
</organism>
<keyword evidence="1" id="KW-1133">Transmembrane helix</keyword>
<keyword evidence="1" id="KW-0472">Membrane</keyword>
<dbReference type="AlphaFoldDB" id="A0A4V3D2Q1"/>
<accession>A0A4V3D2Q1</accession>
<comment type="caution">
    <text evidence="3">The sequence shown here is derived from an EMBL/GenBank/DDBJ whole genome shotgun (WGS) entry which is preliminary data.</text>
</comment>
<evidence type="ECO:0000313" key="3">
    <source>
        <dbReference type="EMBL" id="TDQ21950.1"/>
    </source>
</evidence>
<evidence type="ECO:0000313" key="4">
    <source>
        <dbReference type="Proteomes" id="UP000295390"/>
    </source>
</evidence>
<dbReference type="RefSeq" id="WP_133538024.1">
    <property type="nucleotide sequence ID" value="NZ_SNYH01000007.1"/>
</dbReference>
<dbReference type="Proteomes" id="UP000295390">
    <property type="component" value="Unassembled WGS sequence"/>
</dbReference>
<keyword evidence="4" id="KW-1185">Reference proteome</keyword>
<dbReference type="Pfam" id="PF09851">
    <property type="entry name" value="SHOCT"/>
    <property type="match status" value="1"/>
</dbReference>
<sequence length="71" mass="8801">MHYYRYYFDIHIIWWFLWIIFIICLFAVSYNLSFRKTKKDSPLDILKKRFSEGEISKEAYEEAKKILTPDK</sequence>
<keyword evidence="1" id="KW-0812">Transmembrane</keyword>